<dbReference type="InterPro" id="IPR036250">
    <property type="entry name" value="AcylCo_DH-like_C"/>
</dbReference>
<dbReference type="InterPro" id="IPR037069">
    <property type="entry name" value="AcylCoA_DH/ox_N_sf"/>
</dbReference>
<dbReference type="Gene3D" id="2.40.110.10">
    <property type="entry name" value="Butyryl-CoA Dehydrogenase, subunit A, domain 2"/>
    <property type="match status" value="1"/>
</dbReference>
<dbReference type="Pfam" id="PF02770">
    <property type="entry name" value="Acyl-CoA_dh_M"/>
    <property type="match status" value="1"/>
</dbReference>
<name>A0A1M6K045_9FLAO</name>
<dbReference type="InterPro" id="IPR046373">
    <property type="entry name" value="Acyl-CoA_Oxase/DH_mid-dom_sf"/>
</dbReference>
<organism evidence="12 13">
    <name type="scientific">Pseudozobellia thermophila</name>
    <dbReference type="NCBI Taxonomy" id="192903"/>
    <lineage>
        <taxon>Bacteria</taxon>
        <taxon>Pseudomonadati</taxon>
        <taxon>Bacteroidota</taxon>
        <taxon>Flavobacteriia</taxon>
        <taxon>Flavobacteriales</taxon>
        <taxon>Flavobacteriaceae</taxon>
        <taxon>Pseudozobellia</taxon>
    </lineage>
</organism>
<dbReference type="GO" id="GO:0009083">
    <property type="term" value="P:branched-chain amino acid catabolic process"/>
    <property type="evidence" value="ECO:0007669"/>
    <property type="project" value="UniProtKB-KW"/>
</dbReference>
<sequence>MHGMCFTEEHHLFRESLKDFLRKEVVPHIEKWEQSGKIERFIWEKFGEMGYFGLATPEEYGGLGLDLFYTIIFIEELQKINSGGFAAAMWAHAYLAMTHLNKNANHDQKNQYLVPSVAGKKIGCLGISEPFGGSDVAGMRTTATKEGDHYIINGSKTFITNGVYGDYIVLAAKTDPKAGNKGISLFIVNLDSEGVSANKLNKLGWRASDTAELAFDNVKVPADNRMGEEGKGFGFIMEAFALERLIMGVNAHARAEYALEYAMKYMSEREAFGRPIDQFQALRHKLVDLYSDMELCKYYNYGVTFKMNQGDYVVKEATISKLKSTKMADEVVYNCLQFLGGYGYMEDYPMARLLRDSRLGPIGGGTSEILREILGKIVIDKKEYRSPNGK</sequence>
<dbReference type="Proteomes" id="UP000184543">
    <property type="component" value="Unassembled WGS sequence"/>
</dbReference>
<evidence type="ECO:0000259" key="9">
    <source>
        <dbReference type="Pfam" id="PF00441"/>
    </source>
</evidence>
<keyword evidence="6 8" id="KW-0274">FAD</keyword>
<dbReference type="Pfam" id="PF02771">
    <property type="entry name" value="Acyl-CoA_dh_N"/>
    <property type="match status" value="1"/>
</dbReference>
<dbReference type="Gene3D" id="1.20.140.10">
    <property type="entry name" value="Butyryl-CoA Dehydrogenase, subunit A, domain 3"/>
    <property type="match status" value="1"/>
</dbReference>
<evidence type="ECO:0000256" key="3">
    <source>
        <dbReference type="ARBA" id="ARBA00009347"/>
    </source>
</evidence>
<dbReference type="AlphaFoldDB" id="A0A1M6K045"/>
<dbReference type="GO" id="GO:0050660">
    <property type="term" value="F:flavin adenine dinucleotide binding"/>
    <property type="evidence" value="ECO:0007669"/>
    <property type="project" value="InterPro"/>
</dbReference>
<dbReference type="GO" id="GO:0046359">
    <property type="term" value="P:butyrate catabolic process"/>
    <property type="evidence" value="ECO:0007669"/>
    <property type="project" value="TreeGrafter"/>
</dbReference>
<dbReference type="SUPFAM" id="SSF47203">
    <property type="entry name" value="Acyl-CoA dehydrogenase C-terminal domain-like"/>
    <property type="match status" value="1"/>
</dbReference>
<evidence type="ECO:0000259" key="11">
    <source>
        <dbReference type="Pfam" id="PF02771"/>
    </source>
</evidence>
<evidence type="ECO:0000313" key="13">
    <source>
        <dbReference type="Proteomes" id="UP000184543"/>
    </source>
</evidence>
<dbReference type="FunFam" id="2.40.110.10:FF:000001">
    <property type="entry name" value="Acyl-CoA dehydrogenase, mitochondrial"/>
    <property type="match status" value="1"/>
</dbReference>
<gene>
    <name evidence="12" type="ORF">SAMN04488513_105229</name>
</gene>
<reference evidence="13" key="1">
    <citation type="submission" date="2016-11" db="EMBL/GenBank/DDBJ databases">
        <authorList>
            <person name="Varghese N."/>
            <person name="Submissions S."/>
        </authorList>
    </citation>
    <scope>NUCLEOTIDE SEQUENCE [LARGE SCALE GENOMIC DNA]</scope>
    <source>
        <strain evidence="13">DSM 19858</strain>
    </source>
</reference>
<evidence type="ECO:0000256" key="6">
    <source>
        <dbReference type="ARBA" id="ARBA00022827"/>
    </source>
</evidence>
<dbReference type="InterPro" id="IPR006091">
    <property type="entry name" value="Acyl-CoA_Oxase/DH_mid-dom"/>
</dbReference>
<keyword evidence="5 8" id="KW-0285">Flavoprotein</keyword>
<dbReference type="STRING" id="192903.SAMN04488513_105229"/>
<comment type="pathway">
    <text evidence="2">Amino-acid degradation; L-valine degradation.</text>
</comment>
<dbReference type="EMBL" id="FQYU01000005">
    <property type="protein sequence ID" value="SHJ52345.1"/>
    <property type="molecule type" value="Genomic_DNA"/>
</dbReference>
<evidence type="ECO:0000256" key="7">
    <source>
        <dbReference type="ARBA" id="ARBA00023002"/>
    </source>
</evidence>
<feature type="domain" description="Acyl-CoA oxidase/dehydrogenase middle" evidence="10">
    <location>
        <begin position="124"/>
        <end position="218"/>
    </location>
</feature>
<feature type="domain" description="Acyl-CoA dehydrogenase/oxidase C-terminal" evidence="9">
    <location>
        <begin position="230"/>
        <end position="377"/>
    </location>
</feature>
<keyword evidence="7 8" id="KW-0560">Oxidoreductase</keyword>
<evidence type="ECO:0000256" key="1">
    <source>
        <dbReference type="ARBA" id="ARBA00001974"/>
    </source>
</evidence>
<keyword evidence="4" id="KW-0101">Branched-chain amino acid catabolism</keyword>
<dbReference type="GO" id="GO:0003995">
    <property type="term" value="F:acyl-CoA dehydrogenase activity"/>
    <property type="evidence" value="ECO:0007669"/>
    <property type="project" value="InterPro"/>
</dbReference>
<dbReference type="SUPFAM" id="SSF56645">
    <property type="entry name" value="Acyl-CoA dehydrogenase NM domain-like"/>
    <property type="match status" value="1"/>
</dbReference>
<dbReference type="InterPro" id="IPR009100">
    <property type="entry name" value="AcylCoA_DH/oxidase_NM_dom_sf"/>
</dbReference>
<dbReference type="InterPro" id="IPR013786">
    <property type="entry name" value="AcylCoA_DH/ox_N"/>
</dbReference>
<evidence type="ECO:0000313" key="12">
    <source>
        <dbReference type="EMBL" id="SHJ52345.1"/>
    </source>
</evidence>
<keyword evidence="13" id="KW-1185">Reference proteome</keyword>
<dbReference type="PANTHER" id="PTHR43884:SF12">
    <property type="entry name" value="ISOVALERYL-COA DEHYDROGENASE, MITOCHONDRIAL-RELATED"/>
    <property type="match status" value="1"/>
</dbReference>
<dbReference type="GO" id="GO:0033539">
    <property type="term" value="P:fatty acid beta-oxidation using acyl-CoA dehydrogenase"/>
    <property type="evidence" value="ECO:0007669"/>
    <property type="project" value="TreeGrafter"/>
</dbReference>
<dbReference type="InterPro" id="IPR009075">
    <property type="entry name" value="AcylCo_DH/oxidase_C"/>
</dbReference>
<dbReference type="FunFam" id="1.20.140.10:FF:000001">
    <property type="entry name" value="Acyl-CoA dehydrogenase"/>
    <property type="match status" value="1"/>
</dbReference>
<dbReference type="PROSITE" id="PS00073">
    <property type="entry name" value="ACYL_COA_DH_2"/>
    <property type="match status" value="1"/>
</dbReference>
<dbReference type="Pfam" id="PF00441">
    <property type="entry name" value="Acyl-CoA_dh_1"/>
    <property type="match status" value="1"/>
</dbReference>
<comment type="similarity">
    <text evidence="3 8">Belongs to the acyl-CoA dehydrogenase family.</text>
</comment>
<dbReference type="Gene3D" id="1.10.540.10">
    <property type="entry name" value="Acyl-CoA dehydrogenase/oxidase, N-terminal domain"/>
    <property type="match status" value="1"/>
</dbReference>
<dbReference type="OrthoDB" id="9802867at2"/>
<evidence type="ECO:0000256" key="2">
    <source>
        <dbReference type="ARBA" id="ARBA00005109"/>
    </source>
</evidence>
<evidence type="ECO:0000256" key="4">
    <source>
        <dbReference type="ARBA" id="ARBA00022456"/>
    </source>
</evidence>
<dbReference type="InterPro" id="IPR006089">
    <property type="entry name" value="Acyl-CoA_DH_CS"/>
</dbReference>
<dbReference type="RefSeq" id="WP_072994511.1">
    <property type="nucleotide sequence ID" value="NZ_FQYU01000005.1"/>
</dbReference>
<dbReference type="PANTHER" id="PTHR43884">
    <property type="entry name" value="ACYL-COA DEHYDROGENASE"/>
    <property type="match status" value="1"/>
</dbReference>
<dbReference type="PROSITE" id="PS00072">
    <property type="entry name" value="ACYL_COA_DH_1"/>
    <property type="match status" value="1"/>
</dbReference>
<evidence type="ECO:0000256" key="5">
    <source>
        <dbReference type="ARBA" id="ARBA00022630"/>
    </source>
</evidence>
<evidence type="ECO:0000259" key="10">
    <source>
        <dbReference type="Pfam" id="PF02770"/>
    </source>
</evidence>
<feature type="domain" description="Acyl-CoA dehydrogenase/oxidase N-terminal" evidence="11">
    <location>
        <begin position="7"/>
        <end position="119"/>
    </location>
</feature>
<protein>
    <submittedName>
        <fullName evidence="12">Acyl-CoA dehydrogenase</fullName>
    </submittedName>
</protein>
<accession>A0A1M6K045</accession>
<comment type="cofactor">
    <cofactor evidence="1 8">
        <name>FAD</name>
        <dbReference type="ChEBI" id="CHEBI:57692"/>
    </cofactor>
</comment>
<evidence type="ECO:0000256" key="8">
    <source>
        <dbReference type="RuleBase" id="RU362125"/>
    </source>
</evidence>
<dbReference type="FunFam" id="1.10.540.10:FF:000026">
    <property type="entry name" value="Acyl-CoA dehydrogenase medium chain"/>
    <property type="match status" value="1"/>
</dbReference>
<proteinExistence type="inferred from homology"/>